<proteinExistence type="predicted"/>
<dbReference type="RefSeq" id="WP_189251141.1">
    <property type="nucleotide sequence ID" value="NZ_BMQJ01000034.1"/>
</dbReference>
<feature type="compositionally biased region" description="Polar residues" evidence="1">
    <location>
        <begin position="134"/>
        <end position="145"/>
    </location>
</feature>
<evidence type="ECO:0000313" key="3">
    <source>
        <dbReference type="Proteomes" id="UP000611554"/>
    </source>
</evidence>
<keyword evidence="3" id="KW-1185">Reference proteome</keyword>
<organism evidence="2 3">
    <name type="scientific">Streptosporangium pseudovulgare</name>
    <dbReference type="NCBI Taxonomy" id="35765"/>
    <lineage>
        <taxon>Bacteria</taxon>
        <taxon>Bacillati</taxon>
        <taxon>Actinomycetota</taxon>
        <taxon>Actinomycetes</taxon>
        <taxon>Streptosporangiales</taxon>
        <taxon>Streptosporangiaceae</taxon>
        <taxon>Streptosporangium</taxon>
    </lineage>
</organism>
<dbReference type="Proteomes" id="UP000611554">
    <property type="component" value="Unassembled WGS sequence"/>
</dbReference>
<accession>A0ABQ2RL98</accession>
<gene>
    <name evidence="2" type="ORF">GCM10010140_74900</name>
</gene>
<reference evidence="3" key="1">
    <citation type="journal article" date="2019" name="Int. J. Syst. Evol. Microbiol.">
        <title>The Global Catalogue of Microorganisms (GCM) 10K type strain sequencing project: providing services to taxonomists for standard genome sequencing and annotation.</title>
        <authorList>
            <consortium name="The Broad Institute Genomics Platform"/>
            <consortium name="The Broad Institute Genome Sequencing Center for Infectious Disease"/>
            <person name="Wu L."/>
            <person name="Ma J."/>
        </authorList>
    </citation>
    <scope>NUCLEOTIDE SEQUENCE [LARGE SCALE GENOMIC DNA]</scope>
    <source>
        <strain evidence="3">JCM 3115</strain>
    </source>
</reference>
<evidence type="ECO:0000256" key="1">
    <source>
        <dbReference type="SAM" id="MobiDB-lite"/>
    </source>
</evidence>
<name>A0ABQ2RL98_9ACTN</name>
<sequence length="145" mass="15365">MAIQGPIPVSFEQVFPHGCYIVGEVEQVKDFTASANGRTVYAKDKTTGEPVWQVAVMDADPTVKAGQKTVTVKILADVQPVPPASLPGLPFVPVEFDGMTVTPYVAQNTGRLAWSIRARTMRAPRAAAPAAPGKNTTTTSKEIAA</sequence>
<feature type="region of interest" description="Disordered" evidence="1">
    <location>
        <begin position="124"/>
        <end position="145"/>
    </location>
</feature>
<comment type="caution">
    <text evidence="2">The sequence shown here is derived from an EMBL/GenBank/DDBJ whole genome shotgun (WGS) entry which is preliminary data.</text>
</comment>
<evidence type="ECO:0008006" key="4">
    <source>
        <dbReference type="Google" id="ProtNLM"/>
    </source>
</evidence>
<protein>
    <recommendedName>
        <fullName evidence="4">Plasmid replication, integration and excision activator</fullName>
    </recommendedName>
</protein>
<evidence type="ECO:0000313" key="2">
    <source>
        <dbReference type="EMBL" id="GGQ33859.1"/>
    </source>
</evidence>
<dbReference type="EMBL" id="BMQJ01000034">
    <property type="protein sequence ID" value="GGQ33859.1"/>
    <property type="molecule type" value="Genomic_DNA"/>
</dbReference>